<keyword evidence="3" id="KW-1185">Reference proteome</keyword>
<dbReference type="GO" id="GO:0016787">
    <property type="term" value="F:hydrolase activity"/>
    <property type="evidence" value="ECO:0007669"/>
    <property type="project" value="UniProtKB-KW"/>
</dbReference>
<reference evidence="2 3" key="1">
    <citation type="submission" date="2020-06" db="EMBL/GenBank/DDBJ databases">
        <title>Altererythrobacter sp. HHU K3-1.</title>
        <authorList>
            <person name="Zhang D."/>
            <person name="Xue H."/>
        </authorList>
    </citation>
    <scope>NUCLEOTIDE SEQUENCE [LARGE SCALE GENOMIC DNA]</scope>
    <source>
        <strain evidence="2 3">HHU K3-1</strain>
    </source>
</reference>
<dbReference type="InterPro" id="IPR051049">
    <property type="entry name" value="Dienelactone_hydrolase-like"/>
</dbReference>
<dbReference type="InterPro" id="IPR029058">
    <property type="entry name" value="AB_hydrolase_fold"/>
</dbReference>
<dbReference type="AlphaFoldDB" id="A0A850H5W5"/>
<feature type="domain" description="Dienelactone hydrolase" evidence="1">
    <location>
        <begin position="65"/>
        <end position="289"/>
    </location>
</feature>
<dbReference type="PANTHER" id="PTHR46623:SF10">
    <property type="entry name" value="CARBOXYMETHYLENEBUTENOLIDASE HOMOLOG"/>
    <property type="match status" value="1"/>
</dbReference>
<dbReference type="PANTHER" id="PTHR46623">
    <property type="entry name" value="CARBOXYMETHYLENEBUTENOLIDASE-RELATED"/>
    <property type="match status" value="1"/>
</dbReference>
<keyword evidence="2" id="KW-0378">Hydrolase</keyword>
<sequence length="293" mass="31214">MCDQDQMARWAKNLNRRQFGVLGATGALAACTANGGMDDTDAAMSSGSSGLVEDNVSFRTADGTMDAFFVRPASGPSPAVIMWPDIAGVREAKRMMARRTAAEGFAVLLVNPYYRDVTGEQFADFAEFAAGNGFQKVKPWRDKLSSQAIMRDTTSIVNWLDAQELVDTDAGIGAEGYCMGGPFTVYSAAAVPSRVKAAASFHGGGLVRDDADSPHKLIPQTDASFLFAIAQDDDAEQPGAKTALREAAEAASRDAVVDVYAADHGWTVPDAPAYDRAAAERAYAAKMRLYDTL</sequence>
<organism evidence="2 3">
    <name type="scientific">Qipengyuania atrilutea</name>
    <dbReference type="NCBI Taxonomy" id="2744473"/>
    <lineage>
        <taxon>Bacteria</taxon>
        <taxon>Pseudomonadati</taxon>
        <taxon>Pseudomonadota</taxon>
        <taxon>Alphaproteobacteria</taxon>
        <taxon>Sphingomonadales</taxon>
        <taxon>Erythrobacteraceae</taxon>
        <taxon>Qipengyuania</taxon>
    </lineage>
</organism>
<evidence type="ECO:0000313" key="3">
    <source>
        <dbReference type="Proteomes" id="UP000561438"/>
    </source>
</evidence>
<comment type="caution">
    <text evidence="2">The sequence shown here is derived from an EMBL/GenBank/DDBJ whole genome shotgun (WGS) entry which is preliminary data.</text>
</comment>
<name>A0A850H5W5_9SPHN</name>
<proteinExistence type="predicted"/>
<dbReference type="RefSeq" id="WP_176267535.1">
    <property type="nucleotide sequence ID" value="NZ_JABWGV010000003.1"/>
</dbReference>
<dbReference type="Proteomes" id="UP000561438">
    <property type="component" value="Unassembled WGS sequence"/>
</dbReference>
<dbReference type="InterPro" id="IPR002925">
    <property type="entry name" value="Dienelactn_hydro"/>
</dbReference>
<dbReference type="EMBL" id="JABWGV010000003">
    <property type="protein sequence ID" value="NVD45233.1"/>
    <property type="molecule type" value="Genomic_DNA"/>
</dbReference>
<dbReference type="Pfam" id="PF01738">
    <property type="entry name" value="DLH"/>
    <property type="match status" value="1"/>
</dbReference>
<dbReference type="SUPFAM" id="SSF53474">
    <property type="entry name" value="alpha/beta-Hydrolases"/>
    <property type="match status" value="1"/>
</dbReference>
<protein>
    <submittedName>
        <fullName evidence="2">Dienelactone hydrolase family protein</fullName>
    </submittedName>
</protein>
<accession>A0A850H5W5</accession>
<evidence type="ECO:0000259" key="1">
    <source>
        <dbReference type="Pfam" id="PF01738"/>
    </source>
</evidence>
<dbReference type="Gene3D" id="3.40.50.1820">
    <property type="entry name" value="alpha/beta hydrolase"/>
    <property type="match status" value="1"/>
</dbReference>
<evidence type="ECO:0000313" key="2">
    <source>
        <dbReference type="EMBL" id="NVD45233.1"/>
    </source>
</evidence>
<gene>
    <name evidence="2" type="ORF">HUV48_09420</name>
</gene>